<dbReference type="GO" id="GO:0005886">
    <property type="term" value="C:plasma membrane"/>
    <property type="evidence" value="ECO:0007669"/>
    <property type="project" value="UniProtKB-SubCell"/>
</dbReference>
<feature type="transmembrane region" description="Helical" evidence="7">
    <location>
        <begin position="63"/>
        <end position="86"/>
    </location>
</feature>
<dbReference type="PANTHER" id="PTHR43549:SF3">
    <property type="entry name" value="MULTIDRUG RESISTANCE PROTEIN YPNP-RELATED"/>
    <property type="match status" value="1"/>
</dbReference>
<evidence type="ECO:0000256" key="1">
    <source>
        <dbReference type="ARBA" id="ARBA00004651"/>
    </source>
</evidence>
<dbReference type="NCBIfam" id="TIGR00797">
    <property type="entry name" value="matE"/>
    <property type="match status" value="1"/>
</dbReference>
<sequence>MAATRKKDTLMTEGAIWKNILLFALPLMLGNIFQQLYNTVDSIVVGNFVGKEALAAVGTTDSIINTFIGFFSGLATGSGIIISQYFGEKNEKGVHDAVHTTIALTFLMSLICTVCAILLVPAFLHMMGTPKDVFDQSAVYLKIYFAGSMGLLFYNMGAGILRAVGDSRRPLYFLIFSALLNIGLDLFFVAYLGLGVAGVAWATIISQGASAILIMAALSRETESYRVIWRKVRINPVMTRKIFQIGLPSALQMAVTSFSNVFVQSYINHFGSAAMAGWSSYGKIDKFCLLPIQSISMGVTTFVGQNLGARKLDRVKRSTRVGLMICFGIALVIIIPVWLAAGSLVRLFNQSPDVLSYGTLFVRLEMPFYFALCINQIYAGTLRGVGNTKAPMVIMMSCFIVFRQVYLFSVSHITESIIWVALGYPFGWILCSLCLVLYFRHTNLEKYRVAG</sequence>
<evidence type="ECO:0000256" key="4">
    <source>
        <dbReference type="ARBA" id="ARBA00022692"/>
    </source>
</evidence>
<comment type="caution">
    <text evidence="8">The sequence shown here is derived from an EMBL/GenBank/DDBJ whole genome shotgun (WGS) entry which is preliminary data.</text>
</comment>
<keyword evidence="2" id="KW-0813">Transport</keyword>
<dbReference type="GO" id="GO:0042910">
    <property type="term" value="F:xenobiotic transmembrane transporter activity"/>
    <property type="evidence" value="ECO:0007669"/>
    <property type="project" value="InterPro"/>
</dbReference>
<feature type="transmembrane region" description="Helical" evidence="7">
    <location>
        <begin position="198"/>
        <end position="218"/>
    </location>
</feature>
<reference evidence="8 9" key="1">
    <citation type="submission" date="2018-08" db="EMBL/GenBank/DDBJ databases">
        <title>A genome reference for cultivated species of the human gut microbiota.</title>
        <authorList>
            <person name="Zou Y."/>
            <person name="Xue W."/>
            <person name="Luo G."/>
        </authorList>
    </citation>
    <scope>NUCLEOTIDE SEQUENCE [LARGE SCALE GENOMIC DNA]</scope>
    <source>
        <strain evidence="8 9">TF05-5AC</strain>
    </source>
</reference>
<dbReference type="CDD" id="cd13138">
    <property type="entry name" value="MATE_yoeA_like"/>
    <property type="match status" value="1"/>
</dbReference>
<evidence type="ECO:0000256" key="3">
    <source>
        <dbReference type="ARBA" id="ARBA00022475"/>
    </source>
</evidence>
<feature type="transmembrane region" description="Helical" evidence="7">
    <location>
        <begin position="171"/>
        <end position="192"/>
    </location>
</feature>
<accession>A0A3E3HVQ2</accession>
<proteinExistence type="predicted"/>
<dbReference type="GO" id="GO:0015297">
    <property type="term" value="F:antiporter activity"/>
    <property type="evidence" value="ECO:0007669"/>
    <property type="project" value="InterPro"/>
</dbReference>
<dbReference type="PANTHER" id="PTHR43549">
    <property type="entry name" value="MULTIDRUG RESISTANCE PROTEIN YPNP-RELATED"/>
    <property type="match status" value="1"/>
</dbReference>
<feature type="transmembrane region" description="Helical" evidence="7">
    <location>
        <begin position="143"/>
        <end position="164"/>
    </location>
</feature>
<keyword evidence="6 7" id="KW-0472">Membrane</keyword>
<dbReference type="InterPro" id="IPR048279">
    <property type="entry name" value="MdtK-like"/>
</dbReference>
<dbReference type="EMBL" id="QVLV01000034">
    <property type="protein sequence ID" value="RGE55914.1"/>
    <property type="molecule type" value="Genomic_DNA"/>
</dbReference>
<feature type="transmembrane region" description="Helical" evidence="7">
    <location>
        <begin position="360"/>
        <end position="378"/>
    </location>
</feature>
<dbReference type="AlphaFoldDB" id="A0A3E3HVQ2"/>
<dbReference type="PIRSF" id="PIRSF006603">
    <property type="entry name" value="DinF"/>
    <property type="match status" value="1"/>
</dbReference>
<evidence type="ECO:0000313" key="8">
    <source>
        <dbReference type="EMBL" id="RGE55914.1"/>
    </source>
</evidence>
<keyword evidence="5 7" id="KW-1133">Transmembrane helix</keyword>
<keyword evidence="4 7" id="KW-0812">Transmembrane</keyword>
<feature type="transmembrane region" description="Helical" evidence="7">
    <location>
        <begin position="20"/>
        <end position="37"/>
    </location>
</feature>
<comment type="subcellular location">
    <subcellularLocation>
        <location evidence="1">Cell membrane</location>
        <topology evidence="1">Multi-pass membrane protein</topology>
    </subcellularLocation>
</comment>
<evidence type="ECO:0000256" key="7">
    <source>
        <dbReference type="SAM" id="Phobius"/>
    </source>
</evidence>
<dbReference type="Proteomes" id="UP000260812">
    <property type="component" value="Unassembled WGS sequence"/>
</dbReference>
<dbReference type="GeneID" id="97990418"/>
<evidence type="ECO:0000256" key="6">
    <source>
        <dbReference type="ARBA" id="ARBA00023136"/>
    </source>
</evidence>
<feature type="transmembrane region" description="Helical" evidence="7">
    <location>
        <begin position="321"/>
        <end position="340"/>
    </location>
</feature>
<dbReference type="InterPro" id="IPR002528">
    <property type="entry name" value="MATE_fam"/>
</dbReference>
<feature type="transmembrane region" description="Helical" evidence="7">
    <location>
        <begin position="390"/>
        <end position="410"/>
    </location>
</feature>
<keyword evidence="9" id="KW-1185">Reference proteome</keyword>
<protein>
    <submittedName>
        <fullName evidence="8">MATE family efflux transporter</fullName>
    </submittedName>
</protein>
<dbReference type="Pfam" id="PF01554">
    <property type="entry name" value="MatE"/>
    <property type="match status" value="2"/>
</dbReference>
<evidence type="ECO:0000256" key="5">
    <source>
        <dbReference type="ARBA" id="ARBA00022989"/>
    </source>
</evidence>
<evidence type="ECO:0000313" key="9">
    <source>
        <dbReference type="Proteomes" id="UP000260812"/>
    </source>
</evidence>
<feature type="transmembrane region" description="Helical" evidence="7">
    <location>
        <begin position="98"/>
        <end position="123"/>
    </location>
</feature>
<evidence type="ECO:0000256" key="2">
    <source>
        <dbReference type="ARBA" id="ARBA00022448"/>
    </source>
</evidence>
<keyword evidence="3" id="KW-1003">Cell membrane</keyword>
<organism evidence="8 9">
    <name type="scientific">Eisenbergiella massiliensis</name>
    <dbReference type="NCBI Taxonomy" id="1720294"/>
    <lineage>
        <taxon>Bacteria</taxon>
        <taxon>Bacillati</taxon>
        <taxon>Bacillota</taxon>
        <taxon>Clostridia</taxon>
        <taxon>Lachnospirales</taxon>
        <taxon>Lachnospiraceae</taxon>
        <taxon>Eisenbergiella</taxon>
    </lineage>
</organism>
<name>A0A3E3HVQ2_9FIRM</name>
<dbReference type="InterPro" id="IPR052031">
    <property type="entry name" value="Membrane_Transporter-Flippase"/>
</dbReference>
<gene>
    <name evidence="8" type="ORF">DXC51_27095</name>
</gene>
<feature type="transmembrane region" description="Helical" evidence="7">
    <location>
        <begin position="416"/>
        <end position="439"/>
    </location>
</feature>
<dbReference type="RefSeq" id="WP_021636306.1">
    <property type="nucleotide sequence ID" value="NZ_CANNOQ010000153.1"/>
</dbReference>